<feature type="transmembrane region" description="Helical" evidence="1">
    <location>
        <begin position="12"/>
        <end position="32"/>
    </location>
</feature>
<dbReference type="Proteomes" id="UP000446657">
    <property type="component" value="Unassembled WGS sequence"/>
</dbReference>
<evidence type="ECO:0000313" key="3">
    <source>
        <dbReference type="Proteomes" id="UP000446657"/>
    </source>
</evidence>
<organism evidence="2 3">
    <name type="scientific">Roseburia faecis</name>
    <dbReference type="NCBI Taxonomy" id="301302"/>
    <lineage>
        <taxon>Bacteria</taxon>
        <taxon>Bacillati</taxon>
        <taxon>Bacillota</taxon>
        <taxon>Clostridia</taxon>
        <taxon>Lachnospirales</taxon>
        <taxon>Lachnospiraceae</taxon>
        <taxon>Roseburia</taxon>
    </lineage>
</organism>
<keyword evidence="1" id="KW-0472">Membrane</keyword>
<comment type="caution">
    <text evidence="2">The sequence shown here is derived from an EMBL/GenBank/DDBJ whole genome shotgun (WGS) entry which is preliminary data.</text>
</comment>
<dbReference type="RefSeq" id="WP_155177837.1">
    <property type="nucleotide sequence ID" value="NZ_WNAK01000097.1"/>
</dbReference>
<protein>
    <submittedName>
        <fullName evidence="2">Uncharacterized protein</fullName>
    </submittedName>
</protein>
<gene>
    <name evidence="2" type="ORF">GMD30_17655</name>
</gene>
<proteinExistence type="predicted"/>
<dbReference type="AlphaFoldDB" id="A0A844KSV9"/>
<reference evidence="2 3" key="1">
    <citation type="journal article" date="2019" name="Nat. Med.">
        <title>A library of human gut bacterial isolates paired with longitudinal multiomics data enables mechanistic microbiome research.</title>
        <authorList>
            <person name="Poyet M."/>
            <person name="Groussin M."/>
            <person name="Gibbons S.M."/>
            <person name="Avila-Pacheco J."/>
            <person name="Jiang X."/>
            <person name="Kearney S.M."/>
            <person name="Perrotta A.R."/>
            <person name="Berdy B."/>
            <person name="Zhao S."/>
            <person name="Lieberman T.D."/>
            <person name="Swanson P.K."/>
            <person name="Smith M."/>
            <person name="Roesemann S."/>
            <person name="Alexander J.E."/>
            <person name="Rich S.A."/>
            <person name="Livny J."/>
            <person name="Vlamakis H."/>
            <person name="Clish C."/>
            <person name="Bullock K."/>
            <person name="Deik A."/>
            <person name="Scott J."/>
            <person name="Pierce K.A."/>
            <person name="Xavier R.J."/>
            <person name="Alm E.J."/>
        </authorList>
    </citation>
    <scope>NUCLEOTIDE SEQUENCE [LARGE SCALE GENOMIC DNA]</scope>
    <source>
        <strain evidence="2 3">BIOML-A1</strain>
    </source>
</reference>
<accession>A0A844KSV9</accession>
<sequence>MMWKEIIEKKRWIIMVPIVMVILLLISLEVYVDIKSQKIDEEYGVHYMPYMDDIDSIGSDICFDVTAIGAEYGEIDFTYGNMIYSFLGEINKYVDILQKMQTIAGEMEYNENLEKTDEVIVPTEANGISTNLTEWKQMLQMNGIQWNFIENAGMYMWRSRYRYYFAKEESRDIFFLLRCDQFIIETRIYQKSSKVMGYEMRWFQIVKETSYEKSTIN</sequence>
<dbReference type="EMBL" id="WNAL01000111">
    <property type="protein sequence ID" value="MTR83426.1"/>
    <property type="molecule type" value="Genomic_DNA"/>
</dbReference>
<evidence type="ECO:0000313" key="2">
    <source>
        <dbReference type="EMBL" id="MTR83426.1"/>
    </source>
</evidence>
<name>A0A844KSV9_9FIRM</name>
<keyword evidence="1" id="KW-0812">Transmembrane</keyword>
<keyword evidence="1" id="KW-1133">Transmembrane helix</keyword>
<evidence type="ECO:0000256" key="1">
    <source>
        <dbReference type="SAM" id="Phobius"/>
    </source>
</evidence>